<evidence type="ECO:0000313" key="3">
    <source>
        <dbReference type="Proteomes" id="UP000444960"/>
    </source>
</evidence>
<reference evidence="2" key="2">
    <citation type="journal article" date="2020" name="Int. J. Syst. Evol. Microbiol.">
        <title>Gordonia crocea sp. nov. and Gordonia spumicola sp. nov. isolated from sludge of a wastewater treatment plant.</title>
        <authorList>
            <person name="Tamura T."/>
            <person name="Saito S."/>
            <person name="Hamada M."/>
            <person name="Kang Y."/>
            <person name="Hoshino Y."/>
            <person name="Gonoi T."/>
            <person name="Mikami Y."/>
            <person name="Yaguchi T."/>
        </authorList>
    </citation>
    <scope>NUCLEOTIDE SEQUENCE</scope>
    <source>
        <strain evidence="2">NBRC 107696</strain>
    </source>
</reference>
<dbReference type="OrthoDB" id="4547053at2"/>
<dbReference type="Gene3D" id="3.30.1330.70">
    <property type="entry name" value="Holliday junction resolvase RusA"/>
    <property type="match status" value="1"/>
</dbReference>
<accession>A0A7I9VGB0</accession>
<dbReference type="Proteomes" id="UP000444960">
    <property type="component" value="Unassembled WGS sequence"/>
</dbReference>
<dbReference type="RefSeq" id="WP_161894128.1">
    <property type="nucleotide sequence ID" value="NZ_BJOV01000002.1"/>
</dbReference>
<dbReference type="AlphaFoldDB" id="A0A7I9VGB0"/>
<organism evidence="2 3">
    <name type="scientific">Gordonia spumicola</name>
    <dbReference type="NCBI Taxonomy" id="589161"/>
    <lineage>
        <taxon>Bacteria</taxon>
        <taxon>Bacillati</taxon>
        <taxon>Actinomycetota</taxon>
        <taxon>Actinomycetes</taxon>
        <taxon>Mycobacteriales</taxon>
        <taxon>Gordoniaceae</taxon>
        <taxon>Gordonia</taxon>
    </lineage>
</organism>
<gene>
    <name evidence="1" type="ORF">nbrc107696_06500</name>
    <name evidence="2" type="ORF">nbrc107696_45790</name>
</gene>
<evidence type="ECO:0000313" key="2">
    <source>
        <dbReference type="EMBL" id="GEE04133.1"/>
    </source>
</evidence>
<protein>
    <submittedName>
        <fullName evidence="2">Uncharacterized protein</fullName>
    </submittedName>
</protein>
<name>A0A7I9VGB0_9ACTN</name>
<evidence type="ECO:0000313" key="1">
    <source>
        <dbReference type="EMBL" id="GEE00204.1"/>
    </source>
</evidence>
<dbReference type="EMBL" id="BJOV01000002">
    <property type="protein sequence ID" value="GEE00204.1"/>
    <property type="molecule type" value="Genomic_DNA"/>
</dbReference>
<keyword evidence="3" id="KW-1185">Reference proteome</keyword>
<dbReference type="InterPro" id="IPR036614">
    <property type="entry name" value="RusA-like_sf"/>
</dbReference>
<proteinExistence type="predicted"/>
<comment type="caution">
    <text evidence="2">The sequence shown here is derived from an EMBL/GenBank/DDBJ whole genome shotgun (WGS) entry which is preliminary data.</text>
</comment>
<dbReference type="SUPFAM" id="SSF103084">
    <property type="entry name" value="Holliday junction resolvase RusA"/>
    <property type="match status" value="1"/>
</dbReference>
<dbReference type="GO" id="GO:0000287">
    <property type="term" value="F:magnesium ion binding"/>
    <property type="evidence" value="ECO:0007669"/>
    <property type="project" value="InterPro"/>
</dbReference>
<sequence length="131" mass="14407">MTTFTIDLPYRTPPLTLNGGVPTSVPAMRAKARQIRSVRADAATLARHTNLPLKVAHATIQLHYAPSQTRHRDPINLTPTQKALVDGLRDYGLVEDDDSRYVTDLMPAIHPKTGTGVGRLWLTITTQEAEA</sequence>
<dbReference type="EMBL" id="BJOV01000008">
    <property type="protein sequence ID" value="GEE04133.1"/>
    <property type="molecule type" value="Genomic_DNA"/>
</dbReference>
<dbReference type="GO" id="GO:0006281">
    <property type="term" value="P:DNA repair"/>
    <property type="evidence" value="ECO:0007669"/>
    <property type="project" value="InterPro"/>
</dbReference>
<reference evidence="3" key="1">
    <citation type="submission" date="2019-06" db="EMBL/GenBank/DDBJ databases">
        <title>Gordonia isolated from sludge of a wastewater treatment plant.</title>
        <authorList>
            <person name="Tamura T."/>
            <person name="Aoyama K."/>
            <person name="Kang Y."/>
            <person name="Saito S."/>
            <person name="Akiyama N."/>
            <person name="Yazawa K."/>
            <person name="Gonoi T."/>
            <person name="Mikami Y."/>
        </authorList>
    </citation>
    <scope>NUCLEOTIDE SEQUENCE [LARGE SCALE GENOMIC DNA]</scope>
    <source>
        <strain evidence="3">NBRC 107696</strain>
    </source>
</reference>
<dbReference type="GO" id="GO:0006310">
    <property type="term" value="P:DNA recombination"/>
    <property type="evidence" value="ECO:0007669"/>
    <property type="project" value="InterPro"/>
</dbReference>